<dbReference type="Proteomes" id="UP000031950">
    <property type="component" value="Unassembled WGS sequence"/>
</dbReference>
<feature type="region of interest" description="Disordered" evidence="2">
    <location>
        <begin position="89"/>
        <end position="109"/>
    </location>
</feature>
<dbReference type="PATRIC" id="fig|135826.4.peg.1679"/>
<keyword evidence="3" id="KW-0732">Signal</keyword>
<reference evidence="4 5" key="1">
    <citation type="submission" date="2015-01" db="EMBL/GenBank/DDBJ databases">
        <title>Genome sequence of Jeotgalibacillus alimentarius.</title>
        <authorList>
            <person name="Goh K.M."/>
            <person name="Chan K.-G."/>
            <person name="Yaakop A.S."/>
            <person name="Ee R."/>
            <person name="Gan H.M."/>
            <person name="Chan C.S."/>
        </authorList>
    </citation>
    <scope>NUCLEOTIDE SEQUENCE [LARGE SCALE GENOMIC DNA]</scope>
    <source>
        <strain evidence="4 5">YKJ-13</strain>
    </source>
</reference>
<sequence length="216" mass="24634">MKTYIAGAFCFSAILLSGCVFGTPAEEEISEKLEAAVAAEEGYVSAQNDLRDLETEEQQLYDEIMALSMEEFEQINTLADDALSNLDTREEKLSEEREAISSSEEEFGEVESLVADIDSEELQQHVETMIDTMNNRYSAHDELSTAYEDGLQLNRELYEMLKNEELKLEELEQQVTKINDQNAVIIEANTEFNDLTNEYNDLKAEFYNMAELNTEE</sequence>
<gene>
    <name evidence="4" type="ORF">KP77_16840</name>
</gene>
<comment type="caution">
    <text evidence="4">The sequence shown here is derived from an EMBL/GenBank/DDBJ whole genome shotgun (WGS) entry which is preliminary data.</text>
</comment>
<dbReference type="OrthoDB" id="2576511at2"/>
<evidence type="ECO:0008006" key="6">
    <source>
        <dbReference type="Google" id="ProtNLM"/>
    </source>
</evidence>
<organism evidence="4 5">
    <name type="scientific">Jeotgalibacillus alimentarius</name>
    <dbReference type="NCBI Taxonomy" id="135826"/>
    <lineage>
        <taxon>Bacteria</taxon>
        <taxon>Bacillati</taxon>
        <taxon>Bacillota</taxon>
        <taxon>Bacilli</taxon>
        <taxon>Bacillales</taxon>
        <taxon>Caryophanaceae</taxon>
        <taxon>Jeotgalibacillus</taxon>
    </lineage>
</organism>
<dbReference type="Pfam" id="PF10368">
    <property type="entry name" value="YkyA"/>
    <property type="match status" value="1"/>
</dbReference>
<accession>A0A0C2S8H6</accession>
<evidence type="ECO:0000256" key="2">
    <source>
        <dbReference type="SAM" id="MobiDB-lite"/>
    </source>
</evidence>
<feature type="signal peptide" evidence="3">
    <location>
        <begin position="1"/>
        <end position="22"/>
    </location>
</feature>
<evidence type="ECO:0000256" key="3">
    <source>
        <dbReference type="SAM" id="SignalP"/>
    </source>
</evidence>
<dbReference type="RefSeq" id="WP_052474043.1">
    <property type="nucleotide sequence ID" value="NZ_JXRQ01000017.1"/>
</dbReference>
<evidence type="ECO:0000313" key="5">
    <source>
        <dbReference type="Proteomes" id="UP000031950"/>
    </source>
</evidence>
<dbReference type="AlphaFoldDB" id="A0A0C2S8H6"/>
<dbReference type="PROSITE" id="PS51257">
    <property type="entry name" value="PROKAR_LIPOPROTEIN"/>
    <property type="match status" value="1"/>
</dbReference>
<dbReference type="Gene3D" id="1.20.120.570">
    <property type="entry name" value="YkyA-like"/>
    <property type="match status" value="1"/>
</dbReference>
<name>A0A0C2S8H6_9BACL</name>
<dbReference type="STRING" id="135826.KP77_16840"/>
<dbReference type="InterPro" id="IPR019454">
    <property type="entry name" value="Lipoprot_YkyA-like"/>
</dbReference>
<evidence type="ECO:0000313" key="4">
    <source>
        <dbReference type="EMBL" id="KIL50309.1"/>
    </source>
</evidence>
<feature type="compositionally biased region" description="Basic and acidic residues" evidence="2">
    <location>
        <begin position="89"/>
        <end position="99"/>
    </location>
</feature>
<keyword evidence="5" id="KW-1185">Reference proteome</keyword>
<dbReference type="InterPro" id="IPR036785">
    <property type="entry name" value="YkyA-like_sf"/>
</dbReference>
<feature type="coiled-coil region" evidence="1">
    <location>
        <begin position="154"/>
        <end position="205"/>
    </location>
</feature>
<protein>
    <recommendedName>
        <fullName evidence="6">Cell-wall binding lipoprotein</fullName>
    </recommendedName>
</protein>
<proteinExistence type="predicted"/>
<feature type="chain" id="PRO_5002167306" description="Cell-wall binding lipoprotein" evidence="3">
    <location>
        <begin position="23"/>
        <end position="216"/>
    </location>
</feature>
<dbReference type="SUPFAM" id="SSF140423">
    <property type="entry name" value="MW0975(SA0943)-like"/>
    <property type="match status" value="1"/>
</dbReference>
<evidence type="ECO:0000256" key="1">
    <source>
        <dbReference type="SAM" id="Coils"/>
    </source>
</evidence>
<dbReference type="EMBL" id="JXRQ01000017">
    <property type="protein sequence ID" value="KIL50309.1"/>
    <property type="molecule type" value="Genomic_DNA"/>
</dbReference>
<keyword evidence="1" id="KW-0175">Coiled coil</keyword>